<evidence type="ECO:0000313" key="3">
    <source>
        <dbReference type="EMBL" id="CAH1099569.1"/>
    </source>
</evidence>
<evidence type="ECO:0000313" key="4">
    <source>
        <dbReference type="Proteomes" id="UP001153636"/>
    </source>
</evidence>
<dbReference type="AlphaFoldDB" id="A0A9P0CCN3"/>
<protein>
    <submittedName>
        <fullName evidence="3">Uncharacterized protein</fullName>
    </submittedName>
</protein>
<organism evidence="3 4">
    <name type="scientific">Psylliodes chrysocephalus</name>
    <dbReference type="NCBI Taxonomy" id="3402493"/>
    <lineage>
        <taxon>Eukaryota</taxon>
        <taxon>Metazoa</taxon>
        <taxon>Ecdysozoa</taxon>
        <taxon>Arthropoda</taxon>
        <taxon>Hexapoda</taxon>
        <taxon>Insecta</taxon>
        <taxon>Pterygota</taxon>
        <taxon>Neoptera</taxon>
        <taxon>Endopterygota</taxon>
        <taxon>Coleoptera</taxon>
        <taxon>Polyphaga</taxon>
        <taxon>Cucujiformia</taxon>
        <taxon>Chrysomeloidea</taxon>
        <taxon>Chrysomelidae</taxon>
        <taxon>Galerucinae</taxon>
        <taxon>Alticini</taxon>
        <taxon>Psylliodes</taxon>
    </lineage>
</organism>
<reference evidence="3" key="1">
    <citation type="submission" date="2022-01" db="EMBL/GenBank/DDBJ databases">
        <authorList>
            <person name="King R."/>
        </authorList>
    </citation>
    <scope>NUCLEOTIDE SEQUENCE</scope>
</reference>
<keyword evidence="4" id="KW-1185">Reference proteome</keyword>
<feature type="region of interest" description="Disordered" evidence="1">
    <location>
        <begin position="88"/>
        <end position="188"/>
    </location>
</feature>
<keyword evidence="2" id="KW-0732">Signal</keyword>
<evidence type="ECO:0000256" key="2">
    <source>
        <dbReference type="SAM" id="SignalP"/>
    </source>
</evidence>
<name>A0A9P0CCN3_9CUCU</name>
<feature type="chain" id="PRO_5040463094" evidence="2">
    <location>
        <begin position="19"/>
        <end position="240"/>
    </location>
</feature>
<dbReference type="OrthoDB" id="6627608at2759"/>
<gene>
    <name evidence="3" type="ORF">PSYICH_LOCUS1371</name>
</gene>
<dbReference type="Proteomes" id="UP001153636">
    <property type="component" value="Chromosome 1"/>
</dbReference>
<evidence type="ECO:0000256" key="1">
    <source>
        <dbReference type="SAM" id="MobiDB-lite"/>
    </source>
</evidence>
<feature type="signal peptide" evidence="2">
    <location>
        <begin position="1"/>
        <end position="18"/>
    </location>
</feature>
<proteinExistence type="predicted"/>
<dbReference type="EMBL" id="OV651813">
    <property type="protein sequence ID" value="CAH1099569.1"/>
    <property type="molecule type" value="Genomic_DNA"/>
</dbReference>
<accession>A0A9P0CCN3</accession>
<sequence length="240" mass="26369">MSFVSFLWVSSAFILARCAGLPKKVFYADLDTAPSYMLEGYYKNPSFNQNYYPGSLSAVVTKDVVATNSFSGRPQYYPLFQDDSKEDYTEKYPAGQNNIPTRNPELSLEEESRGDSTQDNRNVPTSNRRGRKPHRPIQDEEEEEDSPWPFAKNGPSYTSFFPINISGGGGGGLRHRSKNTEGGQDDVPYSPPGSATAIANAFSTGKGGIATSRATSFGDPYLAAMLLRNGMGNVKGHREY</sequence>